<dbReference type="Pfam" id="PF03551">
    <property type="entry name" value="PadR"/>
    <property type="match status" value="1"/>
</dbReference>
<evidence type="ECO:0000313" key="2">
    <source>
        <dbReference type="EMBL" id="RZS91512.1"/>
    </source>
</evidence>
<name>A0A4Q7NYN1_9ACTN</name>
<dbReference type="Gene3D" id="1.10.10.10">
    <property type="entry name" value="Winged helix-like DNA-binding domain superfamily/Winged helix DNA-binding domain"/>
    <property type="match status" value="1"/>
</dbReference>
<dbReference type="InterPro" id="IPR005149">
    <property type="entry name" value="Tscrpt_reg_PadR_N"/>
</dbReference>
<protein>
    <submittedName>
        <fullName evidence="2">PadR family transcriptional regulator</fullName>
    </submittedName>
</protein>
<dbReference type="PANTHER" id="PTHR43252:SF2">
    <property type="entry name" value="TRANSCRIPTION REGULATOR, PADR-LIKE FAMILY"/>
    <property type="match status" value="1"/>
</dbReference>
<dbReference type="InterPro" id="IPR036388">
    <property type="entry name" value="WH-like_DNA-bd_sf"/>
</dbReference>
<organism evidence="2 3">
    <name type="scientific">Motilibacter rhizosphaerae</name>
    <dbReference type="NCBI Taxonomy" id="598652"/>
    <lineage>
        <taxon>Bacteria</taxon>
        <taxon>Bacillati</taxon>
        <taxon>Actinomycetota</taxon>
        <taxon>Actinomycetes</taxon>
        <taxon>Motilibacterales</taxon>
        <taxon>Motilibacteraceae</taxon>
        <taxon>Motilibacter</taxon>
    </lineage>
</organism>
<dbReference type="InterPro" id="IPR036390">
    <property type="entry name" value="WH_DNA-bd_sf"/>
</dbReference>
<dbReference type="EMBL" id="SGXD01000001">
    <property type="protein sequence ID" value="RZS91512.1"/>
    <property type="molecule type" value="Genomic_DNA"/>
</dbReference>
<dbReference type="RefSeq" id="WP_130491574.1">
    <property type="nucleotide sequence ID" value="NZ_SGXD01000001.1"/>
</dbReference>
<proteinExistence type="predicted"/>
<dbReference type="AlphaFoldDB" id="A0A4Q7NYN1"/>
<dbReference type="OrthoDB" id="3186544at2"/>
<dbReference type="Proteomes" id="UP000293638">
    <property type="component" value="Unassembled WGS sequence"/>
</dbReference>
<comment type="caution">
    <text evidence="2">The sequence shown here is derived from an EMBL/GenBank/DDBJ whole genome shotgun (WGS) entry which is preliminary data.</text>
</comment>
<gene>
    <name evidence="2" type="ORF">EV189_0754</name>
</gene>
<dbReference type="PANTHER" id="PTHR43252">
    <property type="entry name" value="TRANSCRIPTIONAL REGULATOR YQJI"/>
    <property type="match status" value="1"/>
</dbReference>
<keyword evidence="3" id="KW-1185">Reference proteome</keyword>
<feature type="domain" description="Transcription regulator PadR N-terminal" evidence="1">
    <location>
        <begin position="7"/>
        <end position="77"/>
    </location>
</feature>
<reference evidence="2 3" key="1">
    <citation type="submission" date="2019-02" db="EMBL/GenBank/DDBJ databases">
        <title>Genomic Encyclopedia of Type Strains, Phase IV (KMG-IV): sequencing the most valuable type-strain genomes for metagenomic binning, comparative biology and taxonomic classification.</title>
        <authorList>
            <person name="Goeker M."/>
        </authorList>
    </citation>
    <scope>NUCLEOTIDE SEQUENCE [LARGE SCALE GENOMIC DNA]</scope>
    <source>
        <strain evidence="2 3">DSM 45622</strain>
    </source>
</reference>
<dbReference type="SUPFAM" id="SSF46785">
    <property type="entry name" value="Winged helix' DNA-binding domain"/>
    <property type="match status" value="1"/>
</dbReference>
<sequence>MSLRHAILGLLEVQPATGYALASRFEQSLGSAWHATHSQIYPELARLLDDGLVRVAGEGARRSKTYAITDEGRAALRDWLLESEPNRATRSETILRWFLLQTLPRDQRVAALERERASVGEQVTELQALLEVLADGDPHPFAPNAELGLRINTVMAAWLDEQITAARGR</sequence>
<accession>A0A4Q7NYN1</accession>
<evidence type="ECO:0000259" key="1">
    <source>
        <dbReference type="Pfam" id="PF03551"/>
    </source>
</evidence>
<evidence type="ECO:0000313" key="3">
    <source>
        <dbReference type="Proteomes" id="UP000293638"/>
    </source>
</evidence>